<evidence type="ECO:0000313" key="4">
    <source>
        <dbReference type="EMBL" id="MDR6433385.1"/>
    </source>
</evidence>
<keyword evidence="5" id="KW-1185">Reference proteome</keyword>
<name>A0ABU1MC52_9HYPH</name>
<evidence type="ECO:0000256" key="1">
    <source>
        <dbReference type="ARBA" id="ARBA00022857"/>
    </source>
</evidence>
<evidence type="ECO:0000259" key="3">
    <source>
        <dbReference type="SMART" id="SM00829"/>
    </source>
</evidence>
<comment type="caution">
    <text evidence="4">The sequence shown here is derived from an EMBL/GenBank/DDBJ whole genome shotgun (WGS) entry which is preliminary data.</text>
</comment>
<organism evidence="4 5">
    <name type="scientific">Brucella pseudogrignonensis</name>
    <dbReference type="NCBI Taxonomy" id="419475"/>
    <lineage>
        <taxon>Bacteria</taxon>
        <taxon>Pseudomonadati</taxon>
        <taxon>Pseudomonadota</taxon>
        <taxon>Alphaproteobacteria</taxon>
        <taxon>Hyphomicrobiales</taxon>
        <taxon>Brucellaceae</taxon>
        <taxon>Brucella/Ochrobactrum group</taxon>
        <taxon>Brucella</taxon>
    </lineage>
</organism>
<dbReference type="PANTHER" id="PTHR48106:SF2">
    <property type="entry name" value="ZN2+-BINDING DEHYDROGENASE"/>
    <property type="match status" value="1"/>
</dbReference>
<accession>A0ABU1MC52</accession>
<dbReference type="Pfam" id="PF08240">
    <property type="entry name" value="ADH_N"/>
    <property type="match status" value="1"/>
</dbReference>
<dbReference type="PANTHER" id="PTHR48106">
    <property type="entry name" value="QUINONE OXIDOREDUCTASE PIG3-RELATED"/>
    <property type="match status" value="1"/>
</dbReference>
<dbReference type="InterPro" id="IPR036291">
    <property type="entry name" value="NAD(P)-bd_dom_sf"/>
</dbReference>
<dbReference type="InterPro" id="IPR011032">
    <property type="entry name" value="GroES-like_sf"/>
</dbReference>
<sequence length="334" mass="35027">MRATVYFKHGKPEEVLQTIEVESPKPPALNEVLVRVLLRPVHHGDLLGVSGRYQPAAVVSKEGVRVGFEGYGLVEKAGDGVDLKPGTRVAFFPGKGAWSEKVIVPVEYVTEIPDNVSDDAAAQLHVNPLTTALLLRAVEASGAKPGHDVIVLTAAGSAVARLVIALLLDRGFDVVGIVRREAGVNELNVVFPDLPVVSTEEPGWQDKVISAADGHPIGVVLDPVGGGIASAAAGLLAQGGSLVSYGDLSGQPISVPALYFSTRDIRISGLTVGRWANIPTEIRKADLKLALELAASKPELFQVEKTFDLADVAKAAALVEKPGKSGTVLIASRT</sequence>
<dbReference type="SUPFAM" id="SSF51735">
    <property type="entry name" value="NAD(P)-binding Rossmann-fold domains"/>
    <property type="match status" value="1"/>
</dbReference>
<dbReference type="InterPro" id="IPR013154">
    <property type="entry name" value="ADH-like_N"/>
</dbReference>
<dbReference type="InterPro" id="IPR020843">
    <property type="entry name" value="ER"/>
</dbReference>
<dbReference type="RefSeq" id="WP_310014130.1">
    <property type="nucleotide sequence ID" value="NZ_JAVDQT010000005.1"/>
</dbReference>
<keyword evidence="1" id="KW-0521">NADP</keyword>
<reference evidence="4 5" key="1">
    <citation type="submission" date="2023-07" db="EMBL/GenBank/DDBJ databases">
        <title>Sorghum-associated microbial communities from plants grown in Nebraska, USA.</title>
        <authorList>
            <person name="Schachtman D."/>
        </authorList>
    </citation>
    <scope>NUCLEOTIDE SEQUENCE [LARGE SCALE GENOMIC DNA]</scope>
    <source>
        <strain evidence="4 5">DS1730</strain>
    </source>
</reference>
<dbReference type="SUPFAM" id="SSF50129">
    <property type="entry name" value="GroES-like"/>
    <property type="match status" value="1"/>
</dbReference>
<feature type="domain" description="Enoyl reductase (ER)" evidence="3">
    <location>
        <begin position="14"/>
        <end position="330"/>
    </location>
</feature>
<dbReference type="EMBL" id="JAVDQT010000005">
    <property type="protein sequence ID" value="MDR6433385.1"/>
    <property type="molecule type" value="Genomic_DNA"/>
</dbReference>
<evidence type="ECO:0000313" key="5">
    <source>
        <dbReference type="Proteomes" id="UP001184614"/>
    </source>
</evidence>
<evidence type="ECO:0000256" key="2">
    <source>
        <dbReference type="ARBA" id="ARBA00023002"/>
    </source>
</evidence>
<dbReference type="SMART" id="SM00829">
    <property type="entry name" value="PKS_ER"/>
    <property type="match status" value="1"/>
</dbReference>
<protein>
    <submittedName>
        <fullName evidence="4">NADPH:quinone reductase-like Zn-dependent oxidoreductase</fullName>
    </submittedName>
</protein>
<keyword evidence="2" id="KW-0560">Oxidoreductase</keyword>
<dbReference type="Gene3D" id="3.90.180.10">
    <property type="entry name" value="Medium-chain alcohol dehydrogenases, catalytic domain"/>
    <property type="match status" value="1"/>
</dbReference>
<proteinExistence type="predicted"/>
<dbReference type="Gene3D" id="3.40.50.720">
    <property type="entry name" value="NAD(P)-binding Rossmann-like Domain"/>
    <property type="match status" value="1"/>
</dbReference>
<dbReference type="Proteomes" id="UP001184614">
    <property type="component" value="Unassembled WGS sequence"/>
</dbReference>
<gene>
    <name evidence="4" type="ORF">J2782_003131</name>
</gene>